<keyword evidence="5" id="KW-0804">Transcription</keyword>
<dbReference type="InterPro" id="IPR009057">
    <property type="entry name" value="Homeodomain-like_sf"/>
</dbReference>
<comment type="subcellular location">
    <subcellularLocation>
        <location evidence="1">Nucleus</location>
    </subcellularLocation>
</comment>
<evidence type="ECO:0000256" key="2">
    <source>
        <dbReference type="ARBA" id="ARBA00022737"/>
    </source>
</evidence>
<feature type="domain" description="HTH myb-type" evidence="9">
    <location>
        <begin position="101"/>
        <end position="151"/>
    </location>
</feature>
<evidence type="ECO:0000256" key="3">
    <source>
        <dbReference type="ARBA" id="ARBA00023015"/>
    </source>
</evidence>
<dbReference type="SUPFAM" id="SSF46689">
    <property type="entry name" value="Homeodomain-like"/>
    <property type="match status" value="1"/>
</dbReference>
<evidence type="ECO:0000259" key="8">
    <source>
        <dbReference type="PROSITE" id="PS50090"/>
    </source>
</evidence>
<dbReference type="GeneID" id="104712215"/>
<dbReference type="PANTHER" id="PTHR45614">
    <property type="entry name" value="MYB PROTEIN-RELATED"/>
    <property type="match status" value="1"/>
</dbReference>
<evidence type="ECO:0000256" key="7">
    <source>
        <dbReference type="SAM" id="MobiDB-lite"/>
    </source>
</evidence>
<reference evidence="11" key="2">
    <citation type="submission" date="2025-08" db="UniProtKB">
        <authorList>
            <consortium name="RefSeq"/>
        </authorList>
    </citation>
    <scope>IDENTIFICATION</scope>
    <source>
        <tissue evidence="11">Leaf</tissue>
    </source>
</reference>
<organism evidence="10 11">
    <name type="scientific">Camelina sativa</name>
    <name type="common">False flax</name>
    <name type="synonym">Myagrum sativum</name>
    <dbReference type="NCBI Taxonomy" id="90675"/>
    <lineage>
        <taxon>Eukaryota</taxon>
        <taxon>Viridiplantae</taxon>
        <taxon>Streptophyta</taxon>
        <taxon>Embryophyta</taxon>
        <taxon>Tracheophyta</taxon>
        <taxon>Spermatophyta</taxon>
        <taxon>Magnoliopsida</taxon>
        <taxon>eudicotyledons</taxon>
        <taxon>Gunneridae</taxon>
        <taxon>Pentapetalae</taxon>
        <taxon>rosids</taxon>
        <taxon>malvids</taxon>
        <taxon>Brassicales</taxon>
        <taxon>Brassicaceae</taxon>
        <taxon>Camelineae</taxon>
        <taxon>Camelina</taxon>
    </lineage>
</organism>
<dbReference type="Proteomes" id="UP000694864">
    <property type="component" value="Chromosome 9"/>
</dbReference>
<proteinExistence type="predicted"/>
<dbReference type="Gene3D" id="1.10.10.60">
    <property type="entry name" value="Homeodomain-like"/>
    <property type="match status" value="2"/>
</dbReference>
<dbReference type="PANTHER" id="PTHR45614:SF229">
    <property type="entry name" value="MYB TRANSCRIPTION FACTOR-LIKE PROTEIN-RELATED"/>
    <property type="match status" value="1"/>
</dbReference>
<dbReference type="PROSITE" id="PS51294">
    <property type="entry name" value="HTH_MYB"/>
    <property type="match status" value="2"/>
</dbReference>
<evidence type="ECO:0000256" key="1">
    <source>
        <dbReference type="ARBA" id="ARBA00004123"/>
    </source>
</evidence>
<dbReference type="InterPro" id="IPR050560">
    <property type="entry name" value="MYB_TF"/>
</dbReference>
<keyword evidence="3" id="KW-0805">Transcription regulation</keyword>
<feature type="domain" description="Myb-like" evidence="8">
    <location>
        <begin position="45"/>
        <end position="96"/>
    </location>
</feature>
<keyword evidence="4" id="KW-0238">DNA-binding</keyword>
<evidence type="ECO:0000256" key="5">
    <source>
        <dbReference type="ARBA" id="ARBA00023163"/>
    </source>
</evidence>
<dbReference type="Pfam" id="PF00249">
    <property type="entry name" value="Myb_DNA-binding"/>
    <property type="match status" value="2"/>
</dbReference>
<dbReference type="InterPro" id="IPR001005">
    <property type="entry name" value="SANT/Myb"/>
</dbReference>
<accession>A0ABM0TJL7</accession>
<dbReference type="CDD" id="cd00167">
    <property type="entry name" value="SANT"/>
    <property type="match status" value="2"/>
</dbReference>
<evidence type="ECO:0000256" key="4">
    <source>
        <dbReference type="ARBA" id="ARBA00023125"/>
    </source>
</evidence>
<reference evidence="10" key="1">
    <citation type="journal article" date="2014" name="Nat. Commun.">
        <title>The emerging biofuel crop Camelina sativa retains a highly undifferentiated hexaploid genome structure.</title>
        <authorList>
            <person name="Kagale S."/>
            <person name="Koh C."/>
            <person name="Nixon J."/>
            <person name="Bollina V."/>
            <person name="Clarke W.E."/>
            <person name="Tuteja R."/>
            <person name="Spillane C."/>
            <person name="Robinson S.J."/>
            <person name="Links M.G."/>
            <person name="Clarke C."/>
            <person name="Higgins E.E."/>
            <person name="Huebert T."/>
            <person name="Sharpe A.G."/>
            <person name="Parkin I.A."/>
        </authorList>
    </citation>
    <scope>NUCLEOTIDE SEQUENCE [LARGE SCALE GENOMIC DNA]</scope>
    <source>
        <strain evidence="10">cv. DH55</strain>
    </source>
</reference>
<evidence type="ECO:0000313" key="11">
    <source>
        <dbReference type="RefSeq" id="XP_010427363.1"/>
    </source>
</evidence>
<evidence type="ECO:0000313" key="10">
    <source>
        <dbReference type="Proteomes" id="UP000694864"/>
    </source>
</evidence>
<keyword evidence="6" id="KW-0539">Nucleus</keyword>
<keyword evidence="10" id="KW-1185">Reference proteome</keyword>
<feature type="compositionally biased region" description="Polar residues" evidence="7">
    <location>
        <begin position="177"/>
        <end position="192"/>
    </location>
</feature>
<evidence type="ECO:0000256" key="6">
    <source>
        <dbReference type="ARBA" id="ARBA00023242"/>
    </source>
</evidence>
<evidence type="ECO:0000259" key="9">
    <source>
        <dbReference type="PROSITE" id="PS51294"/>
    </source>
</evidence>
<feature type="domain" description="HTH myb-type" evidence="9">
    <location>
        <begin position="46"/>
        <end position="100"/>
    </location>
</feature>
<feature type="region of interest" description="Disordered" evidence="7">
    <location>
        <begin position="176"/>
        <end position="232"/>
    </location>
</feature>
<sequence length="416" mass="45598">MDRSEPLPLPFTDSDEGISEAIEAELAELAAGDSSGGYGGGGGRVKSKVKGPWSTEEDAVLTKLVIKLGARNWSLIARGIPGRSGKSCRLRWCNQLDPSLKRKPFSDEEDRMIISAHAIHGNKWAVIAKMLTGRTDNAIKNHWNSTLRRKYADLWNNGQWIANSVTTAYVKNENLDEVSNPSSKQQLPQEDINSPPKPPQVSDVIMEDAANEPHQEQAAPPVESDVQAPPVASDVQAPPVESNVKAPLVESNVPIESSNVFRPVARVGAFSVYNPTSQRNGYRDQNIVPCEGLLIQAAKPDSLAGKFLQSLYDEPHVPSKCGRGCSTTNPAETKYSRNSVLGPEFVDYEEPCAVFNQELISIATDLNNIAWIKSGLDNAVVREAEQSLKIDNCNYNDPRIKFTGMVPRQDFFCARS</sequence>
<feature type="domain" description="Myb-like" evidence="8">
    <location>
        <begin position="97"/>
        <end position="147"/>
    </location>
</feature>
<gene>
    <name evidence="11" type="primary">LOC104712215</name>
</gene>
<protein>
    <submittedName>
        <fullName evidence="11">Myb-related protein B-like</fullName>
    </submittedName>
</protein>
<dbReference type="RefSeq" id="XP_010427363.1">
    <property type="nucleotide sequence ID" value="XM_010429061.2"/>
</dbReference>
<keyword evidence="2" id="KW-0677">Repeat</keyword>
<dbReference type="SMART" id="SM00717">
    <property type="entry name" value="SANT"/>
    <property type="match status" value="2"/>
</dbReference>
<name>A0ABM0TJL7_CAMSA</name>
<dbReference type="InterPro" id="IPR017930">
    <property type="entry name" value="Myb_dom"/>
</dbReference>
<dbReference type="PROSITE" id="PS50090">
    <property type="entry name" value="MYB_LIKE"/>
    <property type="match status" value="2"/>
</dbReference>